<keyword evidence="6" id="KW-1185">Reference proteome</keyword>
<dbReference type="InterPro" id="IPR001932">
    <property type="entry name" value="PPM-type_phosphatase-like_dom"/>
</dbReference>
<dbReference type="InterPro" id="IPR047057">
    <property type="entry name" value="MerR_fam"/>
</dbReference>
<reference evidence="5 6" key="1">
    <citation type="submission" date="2019-02" db="EMBL/GenBank/DDBJ databases">
        <title>Sequencing the genomes of 1000 actinobacteria strains.</title>
        <authorList>
            <person name="Klenk H.-P."/>
        </authorList>
    </citation>
    <scope>NUCLEOTIDE SEQUENCE [LARGE SCALE GENOMIC DNA]</scope>
    <source>
        <strain evidence="5 6">DSM 45779</strain>
    </source>
</reference>
<evidence type="ECO:0000256" key="2">
    <source>
        <dbReference type="SAM" id="MobiDB-lite"/>
    </source>
</evidence>
<evidence type="ECO:0000259" key="4">
    <source>
        <dbReference type="PROSITE" id="PS51746"/>
    </source>
</evidence>
<dbReference type="Gene3D" id="1.10.1660.10">
    <property type="match status" value="1"/>
</dbReference>
<feature type="domain" description="PPM-type phosphatase" evidence="4">
    <location>
        <begin position="121"/>
        <end position="377"/>
    </location>
</feature>
<dbReference type="PANTHER" id="PTHR30204">
    <property type="entry name" value="REDOX-CYCLING DRUG-SENSING TRANSCRIPTIONAL ACTIVATOR SOXR"/>
    <property type="match status" value="1"/>
</dbReference>
<name>A0A4Q7UYI2_PSEST</name>
<dbReference type="InterPro" id="IPR036457">
    <property type="entry name" value="PPM-type-like_dom_sf"/>
</dbReference>
<feature type="domain" description="HTH merR-type" evidence="3">
    <location>
        <begin position="3"/>
        <end position="73"/>
    </location>
</feature>
<evidence type="ECO:0000256" key="1">
    <source>
        <dbReference type="ARBA" id="ARBA00023125"/>
    </source>
</evidence>
<dbReference type="PANTHER" id="PTHR30204:SF97">
    <property type="entry name" value="MERR FAMILY REGULATORY PROTEIN"/>
    <property type="match status" value="1"/>
</dbReference>
<dbReference type="SUPFAM" id="SSF81606">
    <property type="entry name" value="PP2C-like"/>
    <property type="match status" value="1"/>
</dbReference>
<dbReference type="SMART" id="SM00422">
    <property type="entry name" value="HTH_MERR"/>
    <property type="match status" value="1"/>
</dbReference>
<dbReference type="PROSITE" id="PS51746">
    <property type="entry name" value="PPM_2"/>
    <property type="match status" value="1"/>
</dbReference>
<dbReference type="Pfam" id="PF13411">
    <property type="entry name" value="MerR_1"/>
    <property type="match status" value="1"/>
</dbReference>
<accession>A0A4Q7UYI2</accession>
<dbReference type="PROSITE" id="PS50937">
    <property type="entry name" value="HTH_MERR_2"/>
    <property type="match status" value="1"/>
</dbReference>
<dbReference type="Gene3D" id="3.60.40.10">
    <property type="entry name" value="PPM-type phosphatase domain"/>
    <property type="match status" value="1"/>
</dbReference>
<evidence type="ECO:0000259" key="3">
    <source>
        <dbReference type="PROSITE" id="PS50937"/>
    </source>
</evidence>
<dbReference type="OrthoDB" id="9801841at2"/>
<gene>
    <name evidence="5" type="ORF">EV383_2929</name>
</gene>
<dbReference type="Pfam" id="PF13672">
    <property type="entry name" value="PP2C_2"/>
    <property type="match status" value="1"/>
</dbReference>
<sequence>MELLTIGRFARLSGLTRKALLLYDRLDLLAPARTDPVTGYRLYAPDQLERARLVAWLRRAGMPLPRIREICDAPAGVAAEHVRCWWDTVERDTAVRRDLVADLVRFLSEEDAMTTTPLVLRCAAGSDRGLVRAENQDRAAGGERYLAVADGFGPDGGRAGDLAVSTVAELGPGTGAGTVLATLQDAVARVGARLGDPGFDGPGFDGPGFDGPGFDDPGIDDTDPGGPGDGPGRGTTLTALVRAGDSRLALVHVGDSRAYLLRDGRLSRLTHDHTLVASMVEAGTLTEAEAASHPERSTLLRAVHGHGPAEPDLALHEIRAGDRLLLCTDGVHTVLSAAAIDEVLRTSPDPDTVVDRLTGLALAAGAPDNVGIAVADVAAAG</sequence>
<feature type="region of interest" description="Disordered" evidence="2">
    <location>
        <begin position="197"/>
        <end position="235"/>
    </location>
</feature>
<comment type="caution">
    <text evidence="5">The sequence shown here is derived from an EMBL/GenBank/DDBJ whole genome shotgun (WGS) entry which is preliminary data.</text>
</comment>
<evidence type="ECO:0000313" key="5">
    <source>
        <dbReference type="EMBL" id="RZT86041.1"/>
    </source>
</evidence>
<dbReference type="CDD" id="cd00143">
    <property type="entry name" value="PP2Cc"/>
    <property type="match status" value="1"/>
</dbReference>
<dbReference type="SMART" id="SM00331">
    <property type="entry name" value="PP2C_SIG"/>
    <property type="match status" value="1"/>
</dbReference>
<evidence type="ECO:0000313" key="6">
    <source>
        <dbReference type="Proteomes" id="UP000291591"/>
    </source>
</evidence>
<feature type="compositionally biased region" description="Gly residues" evidence="2">
    <location>
        <begin position="198"/>
        <end position="211"/>
    </location>
</feature>
<dbReference type="GO" id="GO:0003677">
    <property type="term" value="F:DNA binding"/>
    <property type="evidence" value="ECO:0007669"/>
    <property type="project" value="UniProtKB-KW"/>
</dbReference>
<dbReference type="SUPFAM" id="SSF46955">
    <property type="entry name" value="Putative DNA-binding domain"/>
    <property type="match status" value="1"/>
</dbReference>
<dbReference type="GO" id="GO:0003700">
    <property type="term" value="F:DNA-binding transcription factor activity"/>
    <property type="evidence" value="ECO:0007669"/>
    <property type="project" value="InterPro"/>
</dbReference>
<dbReference type="SMART" id="SM00332">
    <property type="entry name" value="PP2Cc"/>
    <property type="match status" value="1"/>
</dbReference>
<keyword evidence="1" id="KW-0238">DNA-binding</keyword>
<dbReference type="EMBL" id="SHKL01000001">
    <property type="protein sequence ID" value="RZT86041.1"/>
    <property type="molecule type" value="Genomic_DNA"/>
</dbReference>
<dbReference type="InterPro" id="IPR009061">
    <property type="entry name" value="DNA-bd_dom_put_sf"/>
</dbReference>
<dbReference type="Proteomes" id="UP000291591">
    <property type="component" value="Unassembled WGS sequence"/>
</dbReference>
<dbReference type="RefSeq" id="WP_130290407.1">
    <property type="nucleotide sequence ID" value="NZ_SHKL01000001.1"/>
</dbReference>
<protein>
    <submittedName>
        <fullName evidence="5">Serine/threonine protein phosphatase PrpC</fullName>
    </submittedName>
</protein>
<dbReference type="InterPro" id="IPR000551">
    <property type="entry name" value="MerR-type_HTH_dom"/>
</dbReference>
<proteinExistence type="predicted"/>
<organism evidence="5 6">
    <name type="scientific">Pseudonocardia sediminis</name>
    <dbReference type="NCBI Taxonomy" id="1397368"/>
    <lineage>
        <taxon>Bacteria</taxon>
        <taxon>Bacillati</taxon>
        <taxon>Actinomycetota</taxon>
        <taxon>Actinomycetes</taxon>
        <taxon>Pseudonocardiales</taxon>
        <taxon>Pseudonocardiaceae</taxon>
        <taxon>Pseudonocardia</taxon>
    </lineage>
</organism>
<dbReference type="AlphaFoldDB" id="A0A4Q7UYI2"/>